<proteinExistence type="evidence at transcript level"/>
<dbReference type="AlphaFoldDB" id="M4BWJ0"/>
<evidence type="ECO:0000313" key="2">
    <source>
        <dbReference type="EnsemblProtists" id="HpaP810891"/>
    </source>
</evidence>
<organism evidence="2 3">
    <name type="scientific">Hyaloperonospora arabidopsidis (strain Emoy2)</name>
    <name type="common">Downy mildew agent</name>
    <name type="synonym">Peronospora arabidopsidis</name>
    <dbReference type="NCBI Taxonomy" id="559515"/>
    <lineage>
        <taxon>Eukaryota</taxon>
        <taxon>Sar</taxon>
        <taxon>Stramenopiles</taxon>
        <taxon>Oomycota</taxon>
        <taxon>Peronosporomycetes</taxon>
        <taxon>Peronosporales</taxon>
        <taxon>Peronosporaceae</taxon>
        <taxon>Hyaloperonospora</taxon>
    </lineage>
</organism>
<evidence type="ECO:0000313" key="1">
    <source>
        <dbReference type="EMBL" id="BAP69002.1"/>
    </source>
</evidence>
<dbReference type="HOGENOM" id="CLU_673459_0_0_1"/>
<reference evidence="2" key="3">
    <citation type="submission" date="2015-06" db="UniProtKB">
        <authorList>
            <consortium name="EnsemblProtists"/>
        </authorList>
    </citation>
    <scope>IDENTIFICATION</scope>
    <source>
        <strain evidence="2">Emoy2</strain>
    </source>
</reference>
<gene>
    <name evidence="1" type="primary">HaRxLL119c</name>
</gene>
<dbReference type="Proteomes" id="UP000011713">
    <property type="component" value="Unassembled WGS sequence"/>
</dbReference>
<accession>M4BWJ0</accession>
<dbReference type="EMBL" id="JH598002">
    <property type="status" value="NOT_ANNOTATED_CDS"/>
    <property type="molecule type" value="Genomic_DNA"/>
</dbReference>
<dbReference type="EnsemblProtists" id="HpaT810891">
    <property type="protein sequence ID" value="HpaP810891"/>
    <property type="gene ID" value="HpaG810891"/>
</dbReference>
<keyword evidence="3" id="KW-1185">Reference proteome</keyword>
<sequence>MPMRLQPLTPASTDVNTSAHVKISGGCLTETMFTYSAGERDLPIWLAKEIYLAFPPVFAYETRMLRERNLDASILRGRLCYKLYARLPRGYGVHELNTTYQFCHALHAAAANEGELTRAAALMADVNGLTCSAHSQVAEITFLTPFARDMWADTTFRFSRGTFVLRETGSLTAGMRKRALIRSVFQCCIASNCWVVLTPSLKTICDWFCALTSTTVLCVEAFANKGATLFEPHVWQVIFASTECPPELLENRKLRIEGDGIPATEAFLRHPQTTSRPPCKLCLGTKHFRRDCKVVAPDVVASRRTVSVTVSAPLVTGVELLVTTSELVKQLKHFVLLLHQPLIFASTTRRVSARIVNGRKRSGQMRPMLGRLQRMRYSKPLSIVSMRTSVDVARSIHGPGWRPGSTLLS</sequence>
<dbReference type="EMBL" id="AB922426">
    <property type="protein sequence ID" value="BAP69002.1"/>
    <property type="molecule type" value="mRNA"/>
</dbReference>
<reference evidence="1" key="2">
    <citation type="journal article" date="2014" name="PLoS Pathog.">
        <title>Expression profiling during arabidopsis/downy mildew interaction reveals a highly-expressed effector that attenuates responses to salicylic acid.</title>
        <authorList>
            <person name="Asai S."/>
            <person name="Rallapalli G."/>
            <person name="Piquerez S.J.M."/>
            <person name="Caillaud M.C."/>
            <person name="Furzer O.J."/>
            <person name="Ishaque N."/>
            <person name="Wirthmueller L."/>
            <person name="Fabro G."/>
            <person name="Shirasu K."/>
            <person name="Jones J.D.G."/>
        </authorList>
    </citation>
    <scope>NUCLEOTIDE SEQUENCE</scope>
    <source>
        <strain evidence="1">Emoy2</strain>
    </source>
</reference>
<dbReference type="InParanoid" id="M4BWJ0"/>
<name>M4BWJ0_HYAAE</name>
<evidence type="ECO:0000313" key="3">
    <source>
        <dbReference type="Proteomes" id="UP000011713"/>
    </source>
</evidence>
<dbReference type="VEuPathDB" id="FungiDB:HpaG810891"/>
<reference evidence="3" key="1">
    <citation type="journal article" date="2010" name="Science">
        <title>Signatures of adaptation to obligate biotrophy in the Hyaloperonospora arabidopsidis genome.</title>
        <authorList>
            <person name="Baxter L."/>
            <person name="Tripathy S."/>
            <person name="Ishaque N."/>
            <person name="Boot N."/>
            <person name="Cabral A."/>
            <person name="Kemen E."/>
            <person name="Thines M."/>
            <person name="Ah-Fong A."/>
            <person name="Anderson R."/>
            <person name="Badejoko W."/>
            <person name="Bittner-Eddy P."/>
            <person name="Boore J.L."/>
            <person name="Chibucos M.C."/>
            <person name="Coates M."/>
            <person name="Dehal P."/>
            <person name="Delehaunty K."/>
            <person name="Dong S."/>
            <person name="Downton P."/>
            <person name="Dumas B."/>
            <person name="Fabro G."/>
            <person name="Fronick C."/>
            <person name="Fuerstenberg S.I."/>
            <person name="Fulton L."/>
            <person name="Gaulin E."/>
            <person name="Govers F."/>
            <person name="Hughes L."/>
            <person name="Humphray S."/>
            <person name="Jiang R.H."/>
            <person name="Judelson H."/>
            <person name="Kamoun S."/>
            <person name="Kyung K."/>
            <person name="Meijer H."/>
            <person name="Minx P."/>
            <person name="Morris P."/>
            <person name="Nelson J."/>
            <person name="Phuntumart V."/>
            <person name="Qutob D."/>
            <person name="Rehmany A."/>
            <person name="Rougon-Cardoso A."/>
            <person name="Ryden P."/>
            <person name="Torto-Alalibo T."/>
            <person name="Studholme D."/>
            <person name="Wang Y."/>
            <person name="Win J."/>
            <person name="Wood J."/>
            <person name="Clifton S.W."/>
            <person name="Rogers J."/>
            <person name="Van den Ackerveken G."/>
            <person name="Jones J.D."/>
            <person name="McDowell J.M."/>
            <person name="Beynon J."/>
            <person name="Tyler B.M."/>
        </authorList>
    </citation>
    <scope>NUCLEOTIDE SEQUENCE [LARGE SCALE GENOMIC DNA]</scope>
    <source>
        <strain evidence="3">Emoy2</strain>
    </source>
</reference>
<protein>
    <submittedName>
        <fullName evidence="1">RxLR effector candidate protein</fullName>
    </submittedName>
</protein>